<dbReference type="RefSeq" id="WP_343884344.1">
    <property type="nucleotide sequence ID" value="NZ_BAAAKI010000001.1"/>
</dbReference>
<organism evidence="3 4">
    <name type="scientific">Luteococcus sanguinis</name>
    <dbReference type="NCBI Taxonomy" id="174038"/>
    <lineage>
        <taxon>Bacteria</taxon>
        <taxon>Bacillati</taxon>
        <taxon>Actinomycetota</taxon>
        <taxon>Actinomycetes</taxon>
        <taxon>Propionibacteriales</taxon>
        <taxon>Propionibacteriaceae</taxon>
        <taxon>Luteococcus</taxon>
    </lineage>
</organism>
<feature type="compositionally biased region" description="Pro residues" evidence="1">
    <location>
        <begin position="282"/>
        <end position="292"/>
    </location>
</feature>
<dbReference type="Proteomes" id="UP001596266">
    <property type="component" value="Unassembled WGS sequence"/>
</dbReference>
<proteinExistence type="predicted"/>
<feature type="chain" id="PRO_5046753716" evidence="2">
    <location>
        <begin position="32"/>
        <end position="429"/>
    </location>
</feature>
<evidence type="ECO:0000256" key="2">
    <source>
        <dbReference type="SAM" id="SignalP"/>
    </source>
</evidence>
<sequence length="429" mass="44343">MGKKSIRFGLAAAVTAASLTGGYLSASPARAATQSSMTCTDGADPTHYACSVGGTTDQKSVTLPVSASAGVDLPVGTYPMATGAGTMTLTNDQMTFTFSDAYFASHTAPFTFSGEFSFLVRSYNVAGPFSVTVNGTTFSTPGPGGFCDADCQAAPVNGTFKAAWDTGSGRVGFALVSGVETVVGQPVTFTDVAGPGQSDCEATLAQQQPTGWWKDLVTATGTGTRLSATYTPTEPGALRMAGSCAVDGSQQVYTDFGTINGVAVTAKTAVTSASADGQGGTPVPPPSRPTTPPSVKTVTETYQVDVATLRSKVVLNKYLAADDDRRLVYRELGPLWQQARHAKHFSEKHEYVTITVPVGATGAQRIAAINAKTRLGDVKTTSTAGPSTRSRATVVYAWKLDTARGAKPVDGGAAWGPKRNLPQVFVARG</sequence>
<evidence type="ECO:0000313" key="3">
    <source>
        <dbReference type="EMBL" id="MFC6396671.1"/>
    </source>
</evidence>
<feature type="region of interest" description="Disordered" evidence="1">
    <location>
        <begin position="272"/>
        <end position="295"/>
    </location>
</feature>
<protein>
    <submittedName>
        <fullName evidence="3">Uncharacterized protein</fullName>
    </submittedName>
</protein>
<evidence type="ECO:0000313" key="4">
    <source>
        <dbReference type="Proteomes" id="UP001596266"/>
    </source>
</evidence>
<comment type="caution">
    <text evidence="3">The sequence shown here is derived from an EMBL/GenBank/DDBJ whole genome shotgun (WGS) entry which is preliminary data.</text>
</comment>
<keyword evidence="4" id="KW-1185">Reference proteome</keyword>
<evidence type="ECO:0000256" key="1">
    <source>
        <dbReference type="SAM" id="MobiDB-lite"/>
    </source>
</evidence>
<gene>
    <name evidence="3" type="ORF">ACFP57_06685</name>
</gene>
<accession>A0ABW1X462</accession>
<keyword evidence="2" id="KW-0732">Signal</keyword>
<reference evidence="4" key="1">
    <citation type="journal article" date="2019" name="Int. J. Syst. Evol. Microbiol.">
        <title>The Global Catalogue of Microorganisms (GCM) 10K type strain sequencing project: providing services to taxonomists for standard genome sequencing and annotation.</title>
        <authorList>
            <consortium name="The Broad Institute Genomics Platform"/>
            <consortium name="The Broad Institute Genome Sequencing Center for Infectious Disease"/>
            <person name="Wu L."/>
            <person name="Ma J."/>
        </authorList>
    </citation>
    <scope>NUCLEOTIDE SEQUENCE [LARGE SCALE GENOMIC DNA]</scope>
    <source>
        <strain evidence="4">CGMCC 1.15277</strain>
    </source>
</reference>
<feature type="signal peptide" evidence="2">
    <location>
        <begin position="1"/>
        <end position="31"/>
    </location>
</feature>
<dbReference type="EMBL" id="JBHSUA010000015">
    <property type="protein sequence ID" value="MFC6396671.1"/>
    <property type="molecule type" value="Genomic_DNA"/>
</dbReference>
<name>A0ABW1X462_9ACTN</name>